<comment type="caution">
    <text evidence="11">The sequence shown here is derived from an EMBL/GenBank/DDBJ whole genome shotgun (WGS) entry which is preliminary data.</text>
</comment>
<name>A0A7K6EP95_9PASS</name>
<dbReference type="SUPFAM" id="SSF49764">
    <property type="entry name" value="HSP20-like chaperones"/>
    <property type="match status" value="1"/>
</dbReference>
<keyword evidence="7" id="KW-0282">Flagellum</keyword>
<dbReference type="InterPro" id="IPR037389">
    <property type="entry name" value="ODFP"/>
</dbReference>
<dbReference type="Proteomes" id="UP000575029">
    <property type="component" value="Unassembled WGS sequence"/>
</dbReference>
<feature type="non-terminal residue" evidence="11">
    <location>
        <position position="81"/>
    </location>
</feature>
<gene>
    <name evidence="11" type="primary">Odf1</name>
    <name evidence="11" type="ORF">GRAPIC_R01633</name>
</gene>
<evidence type="ECO:0000256" key="8">
    <source>
        <dbReference type="ARBA" id="ARBA00022871"/>
    </source>
</evidence>
<dbReference type="AlphaFoldDB" id="A0A7K6EP95"/>
<dbReference type="GO" id="GO:0005813">
    <property type="term" value="C:centrosome"/>
    <property type="evidence" value="ECO:0007669"/>
    <property type="project" value="UniProtKB-SubCell"/>
</dbReference>
<evidence type="ECO:0000256" key="4">
    <source>
        <dbReference type="ARBA" id="ARBA00019020"/>
    </source>
</evidence>
<evidence type="ECO:0000256" key="5">
    <source>
        <dbReference type="ARBA" id="ARBA00022473"/>
    </source>
</evidence>
<keyword evidence="5" id="KW-0217">Developmental protein</keyword>
<dbReference type="PANTHER" id="PTHR17125:SF2">
    <property type="entry name" value="OUTER DENSE FIBER PROTEIN 1"/>
    <property type="match status" value="1"/>
</dbReference>
<accession>A0A7K6EP95</accession>
<proteinExistence type="predicted"/>
<evidence type="ECO:0000256" key="3">
    <source>
        <dbReference type="ARBA" id="ARBA00004300"/>
    </source>
</evidence>
<reference evidence="11 12" key="1">
    <citation type="submission" date="2019-09" db="EMBL/GenBank/DDBJ databases">
        <title>Bird 10,000 Genomes (B10K) Project - Family phase.</title>
        <authorList>
            <person name="Zhang G."/>
        </authorList>
    </citation>
    <scope>NUCLEOTIDE SEQUENCE [LARGE SCALE GENOMIC DNA]</scope>
    <source>
        <strain evidence="11">B10K-DU-029-50</strain>
        <tissue evidence="11">Heart</tissue>
    </source>
</reference>
<dbReference type="GO" id="GO:0007283">
    <property type="term" value="P:spermatogenesis"/>
    <property type="evidence" value="ECO:0007669"/>
    <property type="project" value="UniProtKB-KW"/>
</dbReference>
<evidence type="ECO:0000313" key="12">
    <source>
        <dbReference type="Proteomes" id="UP000575029"/>
    </source>
</evidence>
<dbReference type="Gene3D" id="2.60.40.790">
    <property type="match status" value="1"/>
</dbReference>
<protein>
    <recommendedName>
        <fullName evidence="4">Outer dense fiber protein 1</fullName>
    </recommendedName>
</protein>
<evidence type="ECO:0000256" key="7">
    <source>
        <dbReference type="ARBA" id="ARBA00022846"/>
    </source>
</evidence>
<sequence>SRMKRLAMALHSCCDHGRLALVDAKGFDPCDVSVNVKDGKVTVSAEHSEEHNSALAKTSNYRKYKKEFSLPPGDDEMTYSL</sequence>
<feature type="non-terminal residue" evidence="11">
    <location>
        <position position="1"/>
    </location>
</feature>
<evidence type="ECO:0000256" key="6">
    <source>
        <dbReference type="ARBA" id="ARBA00022782"/>
    </source>
</evidence>
<dbReference type="Pfam" id="PF00011">
    <property type="entry name" value="HSP20"/>
    <property type="match status" value="1"/>
</dbReference>
<dbReference type="InterPro" id="IPR008978">
    <property type="entry name" value="HSP20-like_chaperone"/>
</dbReference>
<evidence type="ECO:0000256" key="9">
    <source>
        <dbReference type="ARBA" id="ARBA00023069"/>
    </source>
</evidence>
<evidence type="ECO:0000256" key="2">
    <source>
        <dbReference type="ARBA" id="ARBA00004230"/>
    </source>
</evidence>
<dbReference type="PANTHER" id="PTHR17125">
    <property type="entry name" value="OUTER DENSE FIBER PROTEIN 1"/>
    <property type="match status" value="1"/>
</dbReference>
<dbReference type="GO" id="GO:0031514">
    <property type="term" value="C:motile cilium"/>
    <property type="evidence" value="ECO:0007669"/>
    <property type="project" value="UniProtKB-SubCell"/>
</dbReference>
<keyword evidence="9" id="KW-0969">Cilium</keyword>
<dbReference type="GO" id="GO:0030154">
    <property type="term" value="P:cell differentiation"/>
    <property type="evidence" value="ECO:0007669"/>
    <property type="project" value="UniProtKB-KW"/>
</dbReference>
<dbReference type="EMBL" id="VZRM01005893">
    <property type="protein sequence ID" value="NWV39762.1"/>
    <property type="molecule type" value="Genomic_DNA"/>
</dbReference>
<evidence type="ECO:0000259" key="10">
    <source>
        <dbReference type="Pfam" id="PF00011"/>
    </source>
</evidence>
<dbReference type="GO" id="GO:0099513">
    <property type="term" value="C:polymeric cytoskeletal fiber"/>
    <property type="evidence" value="ECO:0007669"/>
    <property type="project" value="InterPro"/>
</dbReference>
<evidence type="ECO:0000256" key="1">
    <source>
        <dbReference type="ARBA" id="ARBA00001979"/>
    </source>
</evidence>
<keyword evidence="8" id="KW-0744">Spermatogenesis</keyword>
<comment type="subcellular location">
    <subcellularLocation>
        <location evidence="2">Cell projection</location>
        <location evidence="2">Cilium</location>
        <location evidence="2">Flagellum</location>
    </subcellularLocation>
    <subcellularLocation>
        <location evidence="3">Cytoplasm</location>
        <location evidence="3">Cytoskeleton</location>
        <location evidence="3">Microtubule organizing center</location>
        <location evidence="3">Centrosome</location>
    </subcellularLocation>
</comment>
<keyword evidence="12" id="KW-1185">Reference proteome</keyword>
<keyword evidence="6" id="KW-0221">Differentiation</keyword>
<dbReference type="InterPro" id="IPR002068">
    <property type="entry name" value="A-crystallin/Hsp20_dom"/>
</dbReference>
<feature type="domain" description="SHSP" evidence="10">
    <location>
        <begin position="22"/>
        <end position="77"/>
    </location>
</feature>
<evidence type="ECO:0000313" key="11">
    <source>
        <dbReference type="EMBL" id="NWV39762.1"/>
    </source>
</evidence>
<keyword evidence="9" id="KW-0966">Cell projection</keyword>
<comment type="function">
    <text evidence="1">Component of the outer dense fibers (ODF) of spermatozoa. ODF are filamentous structures located on the outside of the axoneme in the midpiece and principal piece of the mammalian sperm tail and may help to maintain the passive elastic structures and elastic recoil of the sperm tail.</text>
</comment>
<organism evidence="11 12">
    <name type="scientific">Grantiella picta</name>
    <dbReference type="NCBI Taxonomy" id="266360"/>
    <lineage>
        <taxon>Eukaryota</taxon>
        <taxon>Metazoa</taxon>
        <taxon>Chordata</taxon>
        <taxon>Craniata</taxon>
        <taxon>Vertebrata</taxon>
        <taxon>Euteleostomi</taxon>
        <taxon>Archelosauria</taxon>
        <taxon>Archosauria</taxon>
        <taxon>Dinosauria</taxon>
        <taxon>Saurischia</taxon>
        <taxon>Theropoda</taxon>
        <taxon>Coelurosauria</taxon>
        <taxon>Aves</taxon>
        <taxon>Neognathae</taxon>
        <taxon>Neoaves</taxon>
        <taxon>Telluraves</taxon>
        <taxon>Australaves</taxon>
        <taxon>Passeriformes</taxon>
        <taxon>Meliphagoidea</taxon>
        <taxon>Meliphagidae</taxon>
        <taxon>Grantiella</taxon>
    </lineage>
</organism>